<keyword evidence="6" id="KW-0472">Membrane</keyword>
<dbReference type="GO" id="GO:0016020">
    <property type="term" value="C:membrane"/>
    <property type="evidence" value="ECO:0007669"/>
    <property type="project" value="InterPro"/>
</dbReference>
<accession>A0A7F8K073</accession>
<dbReference type="Gene3D" id="3.10.250.10">
    <property type="entry name" value="SRCR-like domain"/>
    <property type="match status" value="1"/>
</dbReference>
<keyword evidence="6" id="KW-0378">Hydrolase</keyword>
<keyword evidence="6" id="KW-0812">Transmembrane</keyword>
<dbReference type="Proteomes" id="UP000248483">
    <property type="component" value="Unplaced"/>
</dbReference>
<keyword evidence="6" id="KW-0645">Protease</keyword>
<dbReference type="GO" id="GO:0008233">
    <property type="term" value="F:peptidase activity"/>
    <property type="evidence" value="ECO:0007669"/>
    <property type="project" value="UniProtKB-KW"/>
</dbReference>
<feature type="region of interest" description="Disordered" evidence="3">
    <location>
        <begin position="402"/>
        <end position="426"/>
    </location>
</feature>
<feature type="compositionally biased region" description="Polar residues" evidence="3">
    <location>
        <begin position="403"/>
        <end position="416"/>
    </location>
</feature>
<proteinExistence type="predicted"/>
<feature type="region of interest" description="Disordered" evidence="3">
    <location>
        <begin position="1"/>
        <end position="27"/>
    </location>
</feature>
<name>A0A7F8K073_DELLE</name>
<dbReference type="Pfam" id="PF15494">
    <property type="entry name" value="SRCR_2"/>
    <property type="match status" value="1"/>
</dbReference>
<dbReference type="RefSeq" id="XP_030615451.1">
    <property type="nucleotide sequence ID" value="XM_030759591.1"/>
</dbReference>
<dbReference type="InterPro" id="IPR001190">
    <property type="entry name" value="SRCR"/>
</dbReference>
<gene>
    <name evidence="6" type="primary">TMPRSS5</name>
</gene>
<evidence type="ECO:0000313" key="5">
    <source>
        <dbReference type="Proteomes" id="UP000248483"/>
    </source>
</evidence>
<reference evidence="6" key="1">
    <citation type="submission" date="2025-08" db="UniProtKB">
        <authorList>
            <consortium name="RefSeq"/>
        </authorList>
    </citation>
    <scope>IDENTIFICATION</scope>
    <source>
        <tissue evidence="6">Blood</tissue>
    </source>
</reference>
<dbReference type="CTD" id="80975"/>
<dbReference type="PROSITE" id="PS00420">
    <property type="entry name" value="SRCR_1"/>
    <property type="match status" value="1"/>
</dbReference>
<dbReference type="GO" id="GO:0006508">
    <property type="term" value="P:proteolysis"/>
    <property type="evidence" value="ECO:0007669"/>
    <property type="project" value="UniProtKB-KW"/>
</dbReference>
<feature type="compositionally biased region" description="Low complexity" evidence="3">
    <location>
        <begin position="463"/>
        <end position="478"/>
    </location>
</feature>
<dbReference type="GeneID" id="111166924"/>
<evidence type="ECO:0000256" key="2">
    <source>
        <dbReference type="PROSITE-ProRule" id="PRU00196"/>
    </source>
</evidence>
<feature type="compositionally biased region" description="Polar residues" evidence="3">
    <location>
        <begin position="1"/>
        <end position="18"/>
    </location>
</feature>
<feature type="domain" description="SRCR" evidence="4">
    <location>
        <begin position="126"/>
        <end position="273"/>
    </location>
</feature>
<keyword evidence="1" id="KW-1015">Disulfide bond</keyword>
<evidence type="ECO:0000256" key="3">
    <source>
        <dbReference type="SAM" id="MobiDB-lite"/>
    </source>
</evidence>
<feature type="region of interest" description="Disordered" evidence="3">
    <location>
        <begin position="453"/>
        <end position="481"/>
    </location>
</feature>
<dbReference type="PROSITE" id="PS50287">
    <property type="entry name" value="SRCR_2"/>
    <property type="match status" value="1"/>
</dbReference>
<dbReference type="InterPro" id="IPR036772">
    <property type="entry name" value="SRCR-like_dom_sf"/>
</dbReference>
<sequence length="612" mass="64719">MIQGGPCQTSPRDLSQSEGETETETETLRAQCLSSARCGGPASGRAVRSPPEAAFASLCCRSLALLLGPLLGESLPSPSLSLSLSSEALYLWPAAPQPVPGTLQDEDMSLNCSEASGEEALLPSLPRAVSFRINTEDFLLEVQVRARPDWLLVCHEGWSSALGVRICQSLGHLRLTDHKAVNLSDIRLNSSRQFAQLSPRLGGLPEEVWQPRGSCTSGQMVSLRCSGSAQLPCAVSGCPAGPAGGSIRGWSARARSGRTRGLWWSGSSPTLCTVPRVTTTTWPSCSSGPRSTSQTPWAQCACRLKSRIFQGARSAGCLAGATLTPVTPTGRTRSGTRWFPCSAPSSATALACTAGPSRPACCVPATWTRGPTRARGTAGVPWCAWTRARGAWWGWSAGAAAAQSPTTPVSTPRLPNSWTGSRTRRRSTRWRRSCSPGCRRCGSLITAQETVTTHWPASRPQGLSTPALISSPSISPESLNDRREAGVVLGRSGSQEVGREQLERRRVLAAVGSLPFCPLPAPQPLCASFGRMLRDALGLPSPCDLRRGDASLQTQVGKLLGRWGQGWTGPGEAHGVRIRPTLLSISPTSCSHLALTGPAGAGAHSAWCWNRA</sequence>
<dbReference type="AlphaFoldDB" id="A0A7F8K073"/>
<keyword evidence="5" id="KW-1185">Reference proteome</keyword>
<comment type="caution">
    <text evidence="2">Lacks conserved residue(s) required for the propagation of feature annotation.</text>
</comment>
<evidence type="ECO:0000313" key="6">
    <source>
        <dbReference type="RefSeq" id="XP_030615451.1"/>
    </source>
</evidence>
<evidence type="ECO:0000259" key="4">
    <source>
        <dbReference type="PROSITE" id="PS50287"/>
    </source>
</evidence>
<dbReference type="InParanoid" id="A0A7F8K073"/>
<evidence type="ECO:0000256" key="1">
    <source>
        <dbReference type="ARBA" id="ARBA00023157"/>
    </source>
</evidence>
<protein>
    <submittedName>
        <fullName evidence="6">Transmembrane protease serine 5 isoform X1</fullName>
    </submittedName>
</protein>
<dbReference type="SUPFAM" id="SSF56487">
    <property type="entry name" value="SRCR-like"/>
    <property type="match status" value="1"/>
</dbReference>
<organism evidence="5 6">
    <name type="scientific">Delphinapterus leucas</name>
    <name type="common">Beluga whale</name>
    <dbReference type="NCBI Taxonomy" id="9749"/>
    <lineage>
        <taxon>Eukaryota</taxon>
        <taxon>Metazoa</taxon>
        <taxon>Chordata</taxon>
        <taxon>Craniata</taxon>
        <taxon>Vertebrata</taxon>
        <taxon>Euteleostomi</taxon>
        <taxon>Mammalia</taxon>
        <taxon>Eutheria</taxon>
        <taxon>Laurasiatheria</taxon>
        <taxon>Artiodactyla</taxon>
        <taxon>Whippomorpha</taxon>
        <taxon>Cetacea</taxon>
        <taxon>Odontoceti</taxon>
        <taxon>Monodontidae</taxon>
        <taxon>Delphinapterus</taxon>
    </lineage>
</organism>